<dbReference type="EMBL" id="JACEEZ010001625">
    <property type="protein sequence ID" value="KAG0728957.1"/>
    <property type="molecule type" value="Genomic_DNA"/>
</dbReference>
<organism evidence="2 3">
    <name type="scientific">Chionoecetes opilio</name>
    <name type="common">Atlantic snow crab</name>
    <name type="synonym">Cancer opilio</name>
    <dbReference type="NCBI Taxonomy" id="41210"/>
    <lineage>
        <taxon>Eukaryota</taxon>
        <taxon>Metazoa</taxon>
        <taxon>Ecdysozoa</taxon>
        <taxon>Arthropoda</taxon>
        <taxon>Crustacea</taxon>
        <taxon>Multicrustacea</taxon>
        <taxon>Malacostraca</taxon>
        <taxon>Eumalacostraca</taxon>
        <taxon>Eucarida</taxon>
        <taxon>Decapoda</taxon>
        <taxon>Pleocyemata</taxon>
        <taxon>Brachyura</taxon>
        <taxon>Eubrachyura</taxon>
        <taxon>Majoidea</taxon>
        <taxon>Majidae</taxon>
        <taxon>Chionoecetes</taxon>
    </lineage>
</organism>
<proteinExistence type="predicted"/>
<evidence type="ECO:0000313" key="2">
    <source>
        <dbReference type="EMBL" id="KAG0728957.1"/>
    </source>
</evidence>
<feature type="region of interest" description="Disordered" evidence="1">
    <location>
        <begin position="25"/>
        <end position="45"/>
    </location>
</feature>
<dbReference type="AlphaFoldDB" id="A0A8J5D4B5"/>
<keyword evidence="3" id="KW-1185">Reference proteome</keyword>
<sequence>MEEGSVEKKSPEDTASCAKTLSPFYLTGEKNPRQPIKKPGALPPALFGWERESTFSDRMFRSPRANDNAGKQGIEESLSSSFFPLLRAWVEAGLATETAYNDLNLGRTCNPFQESTERSGRHPHQFSRHLWYLGAISWGCSFLRGSHGGKRRRLLKDEGRKRTSTPIRFNKAADQLINSSPPPPLPASFAAHPLQKSTSPSFPPLWTVGKPTLRTRRGVPQ</sequence>
<dbReference type="Proteomes" id="UP000770661">
    <property type="component" value="Unassembled WGS sequence"/>
</dbReference>
<comment type="caution">
    <text evidence="2">The sequence shown here is derived from an EMBL/GenBank/DDBJ whole genome shotgun (WGS) entry which is preliminary data.</text>
</comment>
<reference evidence="2" key="1">
    <citation type="submission" date="2020-07" db="EMBL/GenBank/DDBJ databases">
        <title>The High-quality genome of the commercially important snow crab, Chionoecetes opilio.</title>
        <authorList>
            <person name="Jeong J.-H."/>
            <person name="Ryu S."/>
        </authorList>
    </citation>
    <scope>NUCLEOTIDE SEQUENCE</scope>
    <source>
        <strain evidence="2">MADBK_172401_WGS</strain>
        <tissue evidence="2">Digestive gland</tissue>
    </source>
</reference>
<gene>
    <name evidence="2" type="ORF">GWK47_031364</name>
</gene>
<name>A0A8J5D4B5_CHIOP</name>
<feature type="region of interest" description="Disordered" evidence="1">
    <location>
        <begin position="175"/>
        <end position="221"/>
    </location>
</feature>
<accession>A0A8J5D4B5</accession>
<dbReference type="OrthoDB" id="6626714at2759"/>
<evidence type="ECO:0000313" key="3">
    <source>
        <dbReference type="Proteomes" id="UP000770661"/>
    </source>
</evidence>
<evidence type="ECO:0000256" key="1">
    <source>
        <dbReference type="SAM" id="MobiDB-lite"/>
    </source>
</evidence>
<protein>
    <submittedName>
        <fullName evidence="2">Uncharacterized protein</fullName>
    </submittedName>
</protein>